<dbReference type="Proteomes" id="UP000321805">
    <property type="component" value="Chromosome"/>
</dbReference>
<sequence length="239" mass="25887">MPEGTVVSLARWPVKSLAGEPAESLRLDRRGIAGDRAHALFDEHKGAPRRLTVRQAPGMLRWAAAYPGLPGDALDPCAVPLPQITAPGGATYAWDDPALPAALADDLGRAVALRRDEALMQDLGDSVLVTTRATLEAVSEALGRPLDLRRFRTNIHVVLDAEAYAEERWPGRRLRVGEAVLDLLHPCERCVIPTRDPDTTAKDAEILRWLTRERAGLFGINARARGPGRVAVGDPVALL</sequence>
<organism evidence="2 3">
    <name type="scientific">Baekduia soli</name>
    <dbReference type="NCBI Taxonomy" id="496014"/>
    <lineage>
        <taxon>Bacteria</taxon>
        <taxon>Bacillati</taxon>
        <taxon>Actinomycetota</taxon>
        <taxon>Thermoleophilia</taxon>
        <taxon>Solirubrobacterales</taxon>
        <taxon>Baekduiaceae</taxon>
        <taxon>Baekduia</taxon>
    </lineage>
</organism>
<dbReference type="SUPFAM" id="SSF50800">
    <property type="entry name" value="PK beta-barrel domain-like"/>
    <property type="match status" value="1"/>
</dbReference>
<dbReference type="Gene3D" id="2.40.33.20">
    <property type="entry name" value="PK beta-barrel domain-like"/>
    <property type="match status" value="1"/>
</dbReference>
<dbReference type="Pfam" id="PF03473">
    <property type="entry name" value="MOSC"/>
    <property type="match status" value="1"/>
</dbReference>
<dbReference type="GO" id="GO:0003824">
    <property type="term" value="F:catalytic activity"/>
    <property type="evidence" value="ECO:0007669"/>
    <property type="project" value="InterPro"/>
</dbReference>
<accession>A0A5B8U0N7</accession>
<proteinExistence type="predicted"/>
<reference evidence="2 3" key="1">
    <citation type="journal article" date="2018" name="J. Microbiol.">
        <title>Baekduia soli gen. nov., sp. nov., a novel bacterium isolated from the soil of Baekdu Mountain and proposal of a novel family name, Baekduiaceae fam. nov.</title>
        <authorList>
            <person name="An D.S."/>
            <person name="Siddiqi M.Z."/>
            <person name="Kim K.H."/>
            <person name="Yu H.S."/>
            <person name="Im W.T."/>
        </authorList>
    </citation>
    <scope>NUCLEOTIDE SEQUENCE [LARGE SCALE GENOMIC DNA]</scope>
    <source>
        <strain evidence="2 3">BR7-21</strain>
    </source>
</reference>
<evidence type="ECO:0000313" key="2">
    <source>
        <dbReference type="EMBL" id="QEC46593.1"/>
    </source>
</evidence>
<evidence type="ECO:0000259" key="1">
    <source>
        <dbReference type="PROSITE" id="PS51340"/>
    </source>
</evidence>
<dbReference type="RefSeq" id="WP_146915971.1">
    <property type="nucleotide sequence ID" value="NZ_CP042430.1"/>
</dbReference>
<dbReference type="PANTHER" id="PTHR36930:SF1">
    <property type="entry name" value="MOSC DOMAIN-CONTAINING PROTEIN"/>
    <property type="match status" value="1"/>
</dbReference>
<dbReference type="EMBL" id="CP042430">
    <property type="protein sequence ID" value="QEC46593.1"/>
    <property type="molecule type" value="Genomic_DNA"/>
</dbReference>
<dbReference type="InterPro" id="IPR052716">
    <property type="entry name" value="MOSC_domain"/>
</dbReference>
<dbReference type="PANTHER" id="PTHR36930">
    <property type="entry name" value="METAL-SULFUR CLUSTER BIOSYNTHESIS PROTEINS YUAD-RELATED"/>
    <property type="match status" value="1"/>
</dbReference>
<gene>
    <name evidence="2" type="ORF">FSW04_02690</name>
</gene>
<dbReference type="KEGG" id="bsol:FSW04_02690"/>
<feature type="domain" description="MOSC" evidence="1">
    <location>
        <begin position="79"/>
        <end position="239"/>
    </location>
</feature>
<dbReference type="OrthoDB" id="9793178at2"/>
<dbReference type="Pfam" id="PF03476">
    <property type="entry name" value="MOSC_N"/>
    <property type="match status" value="1"/>
</dbReference>
<dbReference type="AlphaFoldDB" id="A0A5B8U0N7"/>
<dbReference type="GO" id="GO:0030151">
    <property type="term" value="F:molybdenum ion binding"/>
    <property type="evidence" value="ECO:0007669"/>
    <property type="project" value="InterPro"/>
</dbReference>
<protein>
    <submittedName>
        <fullName evidence="2">MOSC domain-containing protein</fullName>
    </submittedName>
</protein>
<evidence type="ECO:0000313" key="3">
    <source>
        <dbReference type="Proteomes" id="UP000321805"/>
    </source>
</evidence>
<keyword evidence="3" id="KW-1185">Reference proteome</keyword>
<dbReference type="InterPro" id="IPR005302">
    <property type="entry name" value="MoCF_Sase_C"/>
</dbReference>
<name>A0A5B8U0N7_9ACTN</name>
<dbReference type="GO" id="GO:0030170">
    <property type="term" value="F:pyridoxal phosphate binding"/>
    <property type="evidence" value="ECO:0007669"/>
    <property type="project" value="InterPro"/>
</dbReference>
<dbReference type="InterPro" id="IPR011037">
    <property type="entry name" value="Pyrv_Knase-like_insert_dom_sf"/>
</dbReference>
<dbReference type="InterPro" id="IPR005303">
    <property type="entry name" value="MOCOS_middle"/>
</dbReference>
<dbReference type="PROSITE" id="PS51340">
    <property type="entry name" value="MOSC"/>
    <property type="match status" value="1"/>
</dbReference>